<dbReference type="InterPro" id="IPR051207">
    <property type="entry name" value="ComplexI_NDUFA9_subunit"/>
</dbReference>
<reference evidence="3 4" key="1">
    <citation type="submission" date="2018-08" db="EMBL/GenBank/DDBJ databases">
        <title>Sequencing the genomes of 1000 actinobacteria strains.</title>
        <authorList>
            <person name="Klenk H.-P."/>
        </authorList>
    </citation>
    <scope>NUCLEOTIDE SEQUENCE [LARGE SCALE GENOMIC DNA]</scope>
    <source>
        <strain evidence="3 4">DSM 22967</strain>
    </source>
</reference>
<gene>
    <name evidence="3" type="ORF">DFJ65_2294</name>
</gene>
<dbReference type="Pfam" id="PF13460">
    <property type="entry name" value="NAD_binding_10"/>
    <property type="match status" value="1"/>
</dbReference>
<dbReference type="EMBL" id="QTUA01000001">
    <property type="protein sequence ID" value="REF31245.1"/>
    <property type="molecule type" value="Genomic_DNA"/>
</dbReference>
<feature type="region of interest" description="Disordered" evidence="1">
    <location>
        <begin position="318"/>
        <end position="358"/>
    </location>
</feature>
<accession>A0A3D9UXD4</accession>
<feature type="domain" description="NAD(P)-binding" evidence="2">
    <location>
        <begin position="25"/>
        <end position="177"/>
    </location>
</feature>
<organism evidence="3 4">
    <name type="scientific">Calidifontibacter indicus</name>
    <dbReference type="NCBI Taxonomy" id="419650"/>
    <lineage>
        <taxon>Bacteria</taxon>
        <taxon>Bacillati</taxon>
        <taxon>Actinomycetota</taxon>
        <taxon>Actinomycetes</taxon>
        <taxon>Micrococcales</taxon>
        <taxon>Dermacoccaceae</taxon>
        <taxon>Calidifontibacter</taxon>
    </lineage>
</organism>
<dbReference type="GO" id="GO:0044877">
    <property type="term" value="F:protein-containing complex binding"/>
    <property type="evidence" value="ECO:0007669"/>
    <property type="project" value="TreeGrafter"/>
</dbReference>
<dbReference type="AlphaFoldDB" id="A0A3D9UXD4"/>
<dbReference type="InterPro" id="IPR016040">
    <property type="entry name" value="NAD(P)-bd_dom"/>
</dbReference>
<sequence length="358" mass="38898">MRRARTSWHDPEPRGRRTMKILVTGATGYVGGRLVPELLKAGHDVRTTKTADEDVYPWWSDQVETVEMDVLDQSDVENAIVGVDAIYYLIHGMGGDDFADNDRKAAELVRGAIELHGVQRVVYLSGIVPDVPESELSEHITSRLEVERILTASSATVITLRAAVLLGSASTSFEIIRQVSERMPLQTVPDWMNSDVQPIAVVDAIQALVGALTIDGPSRHFDVGGPESMPYADLLDLYADVADLKRPQVNVPLLPTGLVGSLVATLIDVPKPTVEALVESLHHDMVCGDGGPGVRELLPDGHRLIPMREAIQRSLAERTAEPKDADPMGPLPHDPPWAQGGEDKSLLDRVKDVLPGGH</sequence>
<evidence type="ECO:0000313" key="3">
    <source>
        <dbReference type="EMBL" id="REF31245.1"/>
    </source>
</evidence>
<protein>
    <submittedName>
        <fullName evidence="3">Uncharacterized protein YbjT (DUF2867 family)</fullName>
    </submittedName>
</protein>
<evidence type="ECO:0000259" key="2">
    <source>
        <dbReference type="Pfam" id="PF13460"/>
    </source>
</evidence>
<dbReference type="InterPro" id="IPR036291">
    <property type="entry name" value="NAD(P)-bd_dom_sf"/>
</dbReference>
<proteinExistence type="predicted"/>
<dbReference type="PANTHER" id="PTHR12126:SF11">
    <property type="entry name" value="NADH DEHYDROGENASE [UBIQUINONE] 1 ALPHA SUBCOMPLEX SUBUNIT 9, MITOCHONDRIAL"/>
    <property type="match status" value="1"/>
</dbReference>
<dbReference type="PANTHER" id="PTHR12126">
    <property type="entry name" value="NADH-UBIQUINONE OXIDOREDUCTASE 39 KDA SUBUNIT-RELATED"/>
    <property type="match status" value="1"/>
</dbReference>
<dbReference type="Gene3D" id="3.40.50.720">
    <property type="entry name" value="NAD(P)-binding Rossmann-like Domain"/>
    <property type="match status" value="1"/>
</dbReference>
<keyword evidence="4" id="KW-1185">Reference proteome</keyword>
<name>A0A3D9UXD4_9MICO</name>
<dbReference type="SUPFAM" id="SSF51735">
    <property type="entry name" value="NAD(P)-binding Rossmann-fold domains"/>
    <property type="match status" value="1"/>
</dbReference>
<evidence type="ECO:0000256" key="1">
    <source>
        <dbReference type="SAM" id="MobiDB-lite"/>
    </source>
</evidence>
<evidence type="ECO:0000313" key="4">
    <source>
        <dbReference type="Proteomes" id="UP000256253"/>
    </source>
</evidence>
<feature type="compositionally biased region" description="Basic and acidic residues" evidence="1">
    <location>
        <begin position="341"/>
        <end position="352"/>
    </location>
</feature>
<dbReference type="Proteomes" id="UP000256253">
    <property type="component" value="Unassembled WGS sequence"/>
</dbReference>
<comment type="caution">
    <text evidence="3">The sequence shown here is derived from an EMBL/GenBank/DDBJ whole genome shotgun (WGS) entry which is preliminary data.</text>
</comment>